<dbReference type="PANTHER" id="PTHR43738">
    <property type="entry name" value="ABC TRANSPORTER, MEMBRANE PROTEIN"/>
    <property type="match status" value="1"/>
</dbReference>
<evidence type="ECO:0000256" key="7">
    <source>
        <dbReference type="SAM" id="Phobius"/>
    </source>
</evidence>
<feature type="transmembrane region" description="Helical" evidence="7">
    <location>
        <begin position="363"/>
        <end position="384"/>
    </location>
</feature>
<reference evidence="9 10" key="1">
    <citation type="submission" date="2016-04" db="EMBL/GenBank/DDBJ databases">
        <authorList>
            <person name="Evans L.H."/>
            <person name="Alamgir A."/>
            <person name="Owens N."/>
            <person name="Weber N.D."/>
            <person name="Virtaneva K."/>
            <person name="Barbian K."/>
            <person name="Babar A."/>
            <person name="Rosenke K."/>
        </authorList>
    </citation>
    <scope>NUCLEOTIDE SEQUENCE [LARGE SCALE GENOMIC DNA]</scope>
    <source>
        <strain evidence="9">NIES-2108</strain>
    </source>
</reference>
<dbReference type="GO" id="GO:0005886">
    <property type="term" value="C:plasma membrane"/>
    <property type="evidence" value="ECO:0007669"/>
    <property type="project" value="UniProtKB-SubCell"/>
</dbReference>
<protein>
    <submittedName>
        <fullName evidence="9">Lipid ABC transporter permease</fullName>
    </submittedName>
</protein>
<dbReference type="InterPro" id="IPR005891">
    <property type="entry name" value="DevC"/>
</dbReference>
<evidence type="ECO:0000313" key="9">
    <source>
        <dbReference type="EMBL" id="RCJ37442.1"/>
    </source>
</evidence>
<evidence type="ECO:0000256" key="3">
    <source>
        <dbReference type="ARBA" id="ARBA00022475"/>
    </source>
</evidence>
<name>A0A367RQ39_NOSPU</name>
<dbReference type="EMBL" id="LXQE01000136">
    <property type="protein sequence ID" value="RCJ37442.1"/>
    <property type="molecule type" value="Genomic_DNA"/>
</dbReference>
<dbReference type="InterPro" id="IPR051125">
    <property type="entry name" value="ABC-4/HrtB_transporter"/>
</dbReference>
<keyword evidence="3" id="KW-1003">Cell membrane</keyword>
<proteinExistence type="predicted"/>
<evidence type="ECO:0000313" key="10">
    <source>
        <dbReference type="Proteomes" id="UP000252085"/>
    </source>
</evidence>
<accession>A0A367RQ39</accession>
<feature type="transmembrane region" description="Helical" evidence="7">
    <location>
        <begin position="273"/>
        <end position="297"/>
    </location>
</feature>
<feature type="domain" description="ABC3 transporter permease C-terminal" evidence="8">
    <location>
        <begin position="283"/>
        <end position="393"/>
    </location>
</feature>
<dbReference type="Proteomes" id="UP000252085">
    <property type="component" value="Unassembled WGS sequence"/>
</dbReference>
<sequence length="397" mass="44457">MFSSKKVRVTLFKFSLAWRNLLQQRSQFFTALAAIAFAVFLMFSQLGFQNAMLNSNVAFIQAFNADLIMLSQRRYVTVIDETFNRNRLYQVRQFEGVAAAYPLYITLGSWRRYGTAEERSIRVFAFNLDDPVFLLPEIQAAEFALQMPNTLLADSRSRKDYGSMQPGVTTELSGVQVKVIGTFELGADFVTDGNLIVSDLNFLRIFATKPSGIDSKLRSSLNDVDIGLIKVTPGTNSDRLEKFLNQSLPSDIVVYTKQHFIAKELDYWMQSSGIGAIFGLGTIIGFVVGIVVVYNIIYSNVADNLPQYGTLKAIGHSNFYLVGIVFLQSIILSFFGFFPGFCLSFLFYQLISTATGLQLEMNFNVISFVLCLTVLMCVVSGLIATRKLQKIDPADIY</sequence>
<evidence type="ECO:0000259" key="8">
    <source>
        <dbReference type="Pfam" id="PF02687"/>
    </source>
</evidence>
<gene>
    <name evidence="9" type="ORF">A6769_11040</name>
</gene>
<dbReference type="PANTHER" id="PTHR43738:SF1">
    <property type="entry name" value="HEMIN TRANSPORT SYSTEM PERMEASE PROTEIN HRTB-RELATED"/>
    <property type="match status" value="1"/>
</dbReference>
<feature type="transmembrane region" description="Helical" evidence="7">
    <location>
        <begin position="28"/>
        <end position="48"/>
    </location>
</feature>
<keyword evidence="6 7" id="KW-0472">Membrane</keyword>
<evidence type="ECO:0000256" key="6">
    <source>
        <dbReference type="ARBA" id="ARBA00023136"/>
    </source>
</evidence>
<dbReference type="InterPro" id="IPR003838">
    <property type="entry name" value="ABC3_permease_C"/>
</dbReference>
<evidence type="ECO:0000256" key="4">
    <source>
        <dbReference type="ARBA" id="ARBA00022692"/>
    </source>
</evidence>
<dbReference type="AlphaFoldDB" id="A0A367RQ39"/>
<evidence type="ECO:0000256" key="5">
    <source>
        <dbReference type="ARBA" id="ARBA00022989"/>
    </source>
</evidence>
<dbReference type="NCBIfam" id="TIGR01185">
    <property type="entry name" value="devC"/>
    <property type="match status" value="1"/>
</dbReference>
<organism evidence="9 10">
    <name type="scientific">Nostoc punctiforme NIES-2108</name>
    <dbReference type="NCBI Taxonomy" id="1356359"/>
    <lineage>
        <taxon>Bacteria</taxon>
        <taxon>Bacillati</taxon>
        <taxon>Cyanobacteriota</taxon>
        <taxon>Cyanophyceae</taxon>
        <taxon>Nostocales</taxon>
        <taxon>Nostocaceae</taxon>
        <taxon>Nostoc</taxon>
    </lineage>
</organism>
<evidence type="ECO:0000256" key="1">
    <source>
        <dbReference type="ARBA" id="ARBA00004651"/>
    </source>
</evidence>
<comment type="subcellular location">
    <subcellularLocation>
        <location evidence="1">Cell membrane</location>
        <topology evidence="1">Multi-pass membrane protein</topology>
    </subcellularLocation>
</comment>
<comment type="caution">
    <text evidence="9">The sequence shown here is derived from an EMBL/GenBank/DDBJ whole genome shotgun (WGS) entry which is preliminary data.</text>
</comment>
<evidence type="ECO:0000256" key="2">
    <source>
        <dbReference type="ARBA" id="ARBA00022448"/>
    </source>
</evidence>
<dbReference type="PIRSF" id="PIRSF031773">
    <property type="entry name" value="DevC"/>
    <property type="match status" value="1"/>
</dbReference>
<keyword evidence="5 7" id="KW-1133">Transmembrane helix</keyword>
<feature type="transmembrane region" description="Helical" evidence="7">
    <location>
        <begin position="318"/>
        <end position="351"/>
    </location>
</feature>
<keyword evidence="2" id="KW-0813">Transport</keyword>
<keyword evidence="4 7" id="KW-0812">Transmembrane</keyword>
<dbReference type="Pfam" id="PF02687">
    <property type="entry name" value="FtsX"/>
    <property type="match status" value="1"/>
</dbReference>